<evidence type="ECO:0000313" key="7">
    <source>
        <dbReference type="EMBL" id="MBB5984178.1"/>
    </source>
</evidence>
<dbReference type="NCBIfam" id="TIGR01470">
    <property type="entry name" value="cysG_Nterm"/>
    <property type="match status" value="1"/>
</dbReference>
<name>A0ABR6NA87_9SPHN</name>
<dbReference type="GO" id="GO:0043115">
    <property type="term" value="F:precorrin-2 dehydrogenase activity"/>
    <property type="evidence" value="ECO:0007669"/>
    <property type="project" value="UniProtKB-EC"/>
</dbReference>
<dbReference type="SUPFAM" id="SSF53790">
    <property type="entry name" value="Tetrapyrrole methylase"/>
    <property type="match status" value="1"/>
</dbReference>
<dbReference type="InterPro" id="IPR006367">
    <property type="entry name" value="Sirohaem_synthase_N"/>
</dbReference>
<evidence type="ECO:0000256" key="6">
    <source>
        <dbReference type="ARBA" id="ARBA00047561"/>
    </source>
</evidence>
<keyword evidence="3 7" id="KW-0560">Oxidoreductase</keyword>
<gene>
    <name evidence="7" type="ORF">HNP60_000152</name>
</gene>
<reference evidence="7 8" key="1">
    <citation type="submission" date="2020-08" db="EMBL/GenBank/DDBJ databases">
        <title>Exploring microbial biodiversity for novel pathways involved in the catabolism of aromatic compounds derived from lignin.</title>
        <authorList>
            <person name="Elkins J."/>
        </authorList>
    </citation>
    <scope>NUCLEOTIDE SEQUENCE [LARGE SCALE GENOMIC DNA]</scope>
    <source>
        <strain evidence="7 8">B1D3A</strain>
    </source>
</reference>
<dbReference type="Gene3D" id="3.40.50.720">
    <property type="entry name" value="NAD(P)-binding Rossmann-like Domain"/>
    <property type="match status" value="1"/>
</dbReference>
<evidence type="ECO:0000256" key="2">
    <source>
        <dbReference type="ARBA" id="ARBA00012400"/>
    </source>
</evidence>
<keyword evidence="7" id="KW-0456">Lyase</keyword>
<evidence type="ECO:0000256" key="1">
    <source>
        <dbReference type="ARBA" id="ARBA00005010"/>
    </source>
</evidence>
<dbReference type="InterPro" id="IPR036291">
    <property type="entry name" value="NAD(P)-bd_dom_sf"/>
</dbReference>
<dbReference type="PANTHER" id="PTHR35330">
    <property type="entry name" value="SIROHEME BIOSYNTHESIS PROTEIN MET8"/>
    <property type="match status" value="1"/>
</dbReference>
<dbReference type="EMBL" id="JACHKA010000001">
    <property type="protein sequence ID" value="MBB5984178.1"/>
    <property type="molecule type" value="Genomic_DNA"/>
</dbReference>
<keyword evidence="7" id="KW-0808">Transferase</keyword>
<sequence length="261" mass="27602">MHSLPLFFRIAGRPVILLGAGEAAQAKRRLIERAGGIAVGEADEAASLAFIALDDPEESAQAAGRLRARGILVNVVDQPALCDFTTPAIVDRDPVLVAVGTGGASAGLAKAVRQRIERLLPPDLGALAQALAEARAALRARWPDARQRRQALDEALREKGMLDPLGERPADAVRLWLDGAGEDGPADRAETILLTSSDPDDLSLRAARLLGEADRILHDPTVPETILARARADASRVRLTSESPRPAGPGLTLIVTWAKAS</sequence>
<comment type="catalytic activity">
    <reaction evidence="6">
        <text>precorrin-2 + NAD(+) = sirohydrochlorin + NADH + 2 H(+)</text>
        <dbReference type="Rhea" id="RHEA:15613"/>
        <dbReference type="ChEBI" id="CHEBI:15378"/>
        <dbReference type="ChEBI" id="CHEBI:57540"/>
        <dbReference type="ChEBI" id="CHEBI:57945"/>
        <dbReference type="ChEBI" id="CHEBI:58351"/>
        <dbReference type="ChEBI" id="CHEBI:58827"/>
        <dbReference type="EC" id="1.3.1.76"/>
    </reaction>
</comment>
<dbReference type="EC" id="1.3.1.76" evidence="2"/>
<dbReference type="SUPFAM" id="SSF51735">
    <property type="entry name" value="NAD(P)-binding Rossmann-fold domains"/>
    <property type="match status" value="1"/>
</dbReference>
<dbReference type="SUPFAM" id="SSF75615">
    <property type="entry name" value="Siroheme synthase middle domains-like"/>
    <property type="match status" value="1"/>
</dbReference>
<keyword evidence="5" id="KW-0627">Porphyrin biosynthesis</keyword>
<evidence type="ECO:0000256" key="3">
    <source>
        <dbReference type="ARBA" id="ARBA00023002"/>
    </source>
</evidence>
<proteinExistence type="predicted"/>
<organism evidence="7 8">
    <name type="scientific">Sphingobium lignivorans</name>
    <dbReference type="NCBI Taxonomy" id="2735886"/>
    <lineage>
        <taxon>Bacteria</taxon>
        <taxon>Pseudomonadati</taxon>
        <taxon>Pseudomonadota</taxon>
        <taxon>Alphaproteobacteria</taxon>
        <taxon>Sphingomonadales</taxon>
        <taxon>Sphingomonadaceae</taxon>
        <taxon>Sphingobium</taxon>
    </lineage>
</organism>
<dbReference type="GO" id="GO:0032259">
    <property type="term" value="P:methylation"/>
    <property type="evidence" value="ECO:0007669"/>
    <property type="project" value="UniProtKB-KW"/>
</dbReference>
<keyword evidence="7" id="KW-0489">Methyltransferase</keyword>
<dbReference type="PANTHER" id="PTHR35330:SF1">
    <property type="entry name" value="SIROHEME BIOSYNTHESIS PROTEIN MET8"/>
    <property type="match status" value="1"/>
</dbReference>
<evidence type="ECO:0000313" key="8">
    <source>
        <dbReference type="Proteomes" id="UP001138540"/>
    </source>
</evidence>
<protein>
    <recommendedName>
        <fullName evidence="2">precorrin-2 dehydrogenase</fullName>
        <ecNumber evidence="2">1.3.1.76</ecNumber>
    </recommendedName>
</protein>
<keyword evidence="8" id="KW-1185">Reference proteome</keyword>
<dbReference type="GO" id="GO:0051266">
    <property type="term" value="F:sirohydrochlorin ferrochelatase activity"/>
    <property type="evidence" value="ECO:0007669"/>
    <property type="project" value="UniProtKB-EC"/>
</dbReference>
<dbReference type="InterPro" id="IPR014777">
    <property type="entry name" value="4pyrrole_Mease_sub1"/>
</dbReference>
<dbReference type="Gene3D" id="3.40.1010.10">
    <property type="entry name" value="Cobalt-precorrin-4 Transmethylase, Domain 1"/>
    <property type="match status" value="1"/>
</dbReference>
<dbReference type="Proteomes" id="UP001138540">
    <property type="component" value="Unassembled WGS sequence"/>
</dbReference>
<comment type="caution">
    <text evidence="7">The sequence shown here is derived from an EMBL/GenBank/DDBJ whole genome shotgun (WGS) entry which is preliminary data.</text>
</comment>
<evidence type="ECO:0000256" key="4">
    <source>
        <dbReference type="ARBA" id="ARBA00023027"/>
    </source>
</evidence>
<dbReference type="Gene3D" id="3.30.160.110">
    <property type="entry name" value="Siroheme synthase, domain 2"/>
    <property type="match status" value="1"/>
</dbReference>
<keyword evidence="4" id="KW-0520">NAD</keyword>
<comment type="pathway">
    <text evidence="1">Porphyrin-containing compound metabolism; siroheme biosynthesis; sirohydrochlorin from precorrin-2: step 1/1.</text>
</comment>
<dbReference type="Pfam" id="PF13241">
    <property type="entry name" value="NAD_binding_7"/>
    <property type="match status" value="1"/>
</dbReference>
<accession>A0ABR6NA87</accession>
<dbReference type="InterPro" id="IPR035996">
    <property type="entry name" value="4pyrrol_Methylase_sf"/>
</dbReference>
<dbReference type="RefSeq" id="WP_184148970.1">
    <property type="nucleotide sequence ID" value="NZ_JACHKA010000001.1"/>
</dbReference>
<evidence type="ECO:0000256" key="5">
    <source>
        <dbReference type="ARBA" id="ARBA00023244"/>
    </source>
</evidence>
<dbReference type="InterPro" id="IPR028161">
    <property type="entry name" value="Met8-like"/>
</dbReference>
<dbReference type="GO" id="GO:0004851">
    <property type="term" value="F:uroporphyrin-III C-methyltransferase activity"/>
    <property type="evidence" value="ECO:0007669"/>
    <property type="project" value="UniProtKB-EC"/>
</dbReference>